<keyword evidence="2 5" id="KW-0812">Transmembrane</keyword>
<dbReference type="AlphaFoldDB" id="A0A175VFU3"/>
<feature type="transmembrane region" description="Helical" evidence="5">
    <location>
        <begin position="81"/>
        <end position="99"/>
    </location>
</feature>
<evidence type="ECO:0000259" key="6">
    <source>
        <dbReference type="Pfam" id="PF04932"/>
    </source>
</evidence>
<dbReference type="Proteomes" id="UP000078435">
    <property type="component" value="Unassembled WGS sequence"/>
</dbReference>
<protein>
    <recommendedName>
        <fullName evidence="6">O-antigen ligase-related domain-containing protein</fullName>
    </recommendedName>
</protein>
<feature type="transmembrane region" description="Helical" evidence="5">
    <location>
        <begin position="287"/>
        <end position="304"/>
    </location>
</feature>
<evidence type="ECO:0000313" key="7">
    <source>
        <dbReference type="EMBL" id="KXU79501.1"/>
    </source>
</evidence>
<comment type="subcellular location">
    <subcellularLocation>
        <location evidence="1">Membrane</location>
        <topology evidence="1">Multi-pass membrane protein</topology>
    </subcellularLocation>
</comment>
<feature type="transmembrane region" description="Helical" evidence="5">
    <location>
        <begin position="261"/>
        <end position="280"/>
    </location>
</feature>
<dbReference type="EMBL" id="JMGO02000009">
    <property type="protein sequence ID" value="KXU79501.1"/>
    <property type="molecule type" value="Genomic_DNA"/>
</dbReference>
<reference evidence="7 8" key="1">
    <citation type="submission" date="2016-02" db="EMBL/GenBank/DDBJ databases">
        <title>Draft genome sequence of Aeromonas trota strain 1999lcr isolated from cerebrospinal fluid (CSF).</title>
        <authorList>
            <person name="Dallagassa C.B."/>
            <person name="Prediger K.C."/>
            <person name="Weiss V.A."/>
            <person name="Assis F.E."/>
            <person name="Baura V."/>
            <person name="Cruz L.M."/>
            <person name="Souza E.M."/>
            <person name="Pedrosa F.O."/>
            <person name="Fadel-Picheth C.M."/>
        </authorList>
    </citation>
    <scope>NUCLEOTIDE SEQUENCE [LARGE SCALE GENOMIC DNA]</scope>
    <source>
        <strain evidence="7 8">1999lcr</strain>
    </source>
</reference>
<proteinExistence type="predicted"/>
<sequence>MIRNLFYILVFFLLIPREAIVIRAFKLGALLGGISIGLLAIWQHHNGMFRVEGFTNAILFAQGALILVILNGFFSQVDSNKFVKCGYFIGAGAAVIAIYLSQSRGVWLALLMLTMLALSIKAIKKPVKYIALFIIVFILLAIVFSETEIFKIRIQESLSELSMMESNNYNTSWGLRVMAWKSAWFGFIEHPLLGIGLDGFKNIQHQQLLDGIVDNFYVNYGMYHAHNQFMQNMVVRGIFGLLGAIAVLVYPMIFFYHRTKVLSAGFMVSFGIFVCALSDVPMEHQNTLYIYMITLFSLCLSYEIEKNKEAMS</sequence>
<feature type="transmembrane region" description="Helical" evidence="5">
    <location>
        <begin position="57"/>
        <end position="75"/>
    </location>
</feature>
<dbReference type="PANTHER" id="PTHR37422:SF13">
    <property type="entry name" value="LIPOPOLYSACCHARIDE BIOSYNTHESIS PROTEIN PA4999-RELATED"/>
    <property type="match status" value="1"/>
</dbReference>
<evidence type="ECO:0000256" key="3">
    <source>
        <dbReference type="ARBA" id="ARBA00022989"/>
    </source>
</evidence>
<name>A0A175VFU3_AEREN</name>
<feature type="domain" description="O-antigen ligase-related" evidence="6">
    <location>
        <begin position="93"/>
        <end position="243"/>
    </location>
</feature>
<evidence type="ECO:0000256" key="4">
    <source>
        <dbReference type="ARBA" id="ARBA00023136"/>
    </source>
</evidence>
<keyword evidence="4 5" id="KW-0472">Membrane</keyword>
<keyword evidence="3 5" id="KW-1133">Transmembrane helix</keyword>
<dbReference type="PANTHER" id="PTHR37422">
    <property type="entry name" value="TEICHURONIC ACID BIOSYNTHESIS PROTEIN TUAE"/>
    <property type="match status" value="1"/>
</dbReference>
<dbReference type="InterPro" id="IPR007016">
    <property type="entry name" value="O-antigen_ligase-rel_domated"/>
</dbReference>
<dbReference type="Pfam" id="PF04932">
    <property type="entry name" value="Wzy_C"/>
    <property type="match status" value="1"/>
</dbReference>
<evidence type="ECO:0000256" key="5">
    <source>
        <dbReference type="SAM" id="Phobius"/>
    </source>
</evidence>
<dbReference type="GO" id="GO:0016020">
    <property type="term" value="C:membrane"/>
    <property type="evidence" value="ECO:0007669"/>
    <property type="project" value="UniProtKB-SubCell"/>
</dbReference>
<feature type="transmembrane region" description="Helical" evidence="5">
    <location>
        <begin position="233"/>
        <end position="255"/>
    </location>
</feature>
<feature type="transmembrane region" description="Helical" evidence="5">
    <location>
        <begin position="129"/>
        <end position="145"/>
    </location>
</feature>
<evidence type="ECO:0000256" key="2">
    <source>
        <dbReference type="ARBA" id="ARBA00022692"/>
    </source>
</evidence>
<accession>A0A175VFU3</accession>
<evidence type="ECO:0000313" key="8">
    <source>
        <dbReference type="Proteomes" id="UP000078435"/>
    </source>
</evidence>
<comment type="caution">
    <text evidence="7">The sequence shown here is derived from an EMBL/GenBank/DDBJ whole genome shotgun (WGS) entry which is preliminary data.</text>
</comment>
<gene>
    <name evidence="7" type="ORF">LCR_18450</name>
</gene>
<feature type="transmembrane region" description="Helical" evidence="5">
    <location>
        <begin position="29"/>
        <end position="45"/>
    </location>
</feature>
<dbReference type="InterPro" id="IPR051533">
    <property type="entry name" value="WaaL-like"/>
</dbReference>
<organism evidence="7 8">
    <name type="scientific">Aeromonas enteropelogenes</name>
    <name type="common">Aeromonas trota</name>
    <dbReference type="NCBI Taxonomy" id="29489"/>
    <lineage>
        <taxon>Bacteria</taxon>
        <taxon>Pseudomonadati</taxon>
        <taxon>Pseudomonadota</taxon>
        <taxon>Gammaproteobacteria</taxon>
        <taxon>Aeromonadales</taxon>
        <taxon>Aeromonadaceae</taxon>
        <taxon>Aeromonas</taxon>
    </lineage>
</organism>
<evidence type="ECO:0000256" key="1">
    <source>
        <dbReference type="ARBA" id="ARBA00004141"/>
    </source>
</evidence>